<keyword evidence="2" id="KW-1185">Reference proteome</keyword>
<dbReference type="Gramene" id="OE9A031378T1">
    <property type="protein sequence ID" value="OE9A031378C1"/>
    <property type="gene ID" value="OE9A031378"/>
</dbReference>
<accession>A0A8S0PIY2</accession>
<name>A0A8S0PIY2_OLEEU</name>
<dbReference type="EMBL" id="CACTIH010000103">
    <property type="protein sequence ID" value="CAA2953968.1"/>
    <property type="molecule type" value="Genomic_DNA"/>
</dbReference>
<dbReference type="OrthoDB" id="1705421at2759"/>
<dbReference type="AlphaFoldDB" id="A0A8S0PIY2"/>
<organism evidence="1 2">
    <name type="scientific">Olea europaea subsp. europaea</name>
    <dbReference type="NCBI Taxonomy" id="158383"/>
    <lineage>
        <taxon>Eukaryota</taxon>
        <taxon>Viridiplantae</taxon>
        <taxon>Streptophyta</taxon>
        <taxon>Embryophyta</taxon>
        <taxon>Tracheophyta</taxon>
        <taxon>Spermatophyta</taxon>
        <taxon>Magnoliopsida</taxon>
        <taxon>eudicotyledons</taxon>
        <taxon>Gunneridae</taxon>
        <taxon>Pentapetalae</taxon>
        <taxon>asterids</taxon>
        <taxon>lamiids</taxon>
        <taxon>Lamiales</taxon>
        <taxon>Oleaceae</taxon>
        <taxon>Oleeae</taxon>
        <taxon>Olea</taxon>
    </lineage>
</organism>
<reference evidence="1 2" key="1">
    <citation type="submission" date="2019-12" db="EMBL/GenBank/DDBJ databases">
        <authorList>
            <person name="Alioto T."/>
            <person name="Alioto T."/>
            <person name="Gomez Garrido J."/>
        </authorList>
    </citation>
    <scope>NUCLEOTIDE SEQUENCE [LARGE SCALE GENOMIC DNA]</scope>
</reference>
<evidence type="ECO:0000313" key="1">
    <source>
        <dbReference type="EMBL" id="CAA2953968.1"/>
    </source>
</evidence>
<dbReference type="Proteomes" id="UP000594638">
    <property type="component" value="Unassembled WGS sequence"/>
</dbReference>
<protein>
    <submittedName>
        <fullName evidence="1">39 kDa in mitochondrial s-1 and s-2 dna</fullName>
    </submittedName>
</protein>
<evidence type="ECO:0000313" key="2">
    <source>
        <dbReference type="Proteomes" id="UP000594638"/>
    </source>
</evidence>
<proteinExistence type="predicted"/>
<sequence length="303" mass="33830">MSGLRPHPHPLLTKKLRDKIEGANSIDVVTSAMAKEHPFAEIKILASGPVLKVADLTEDLQYSMSHDQLAVIQQKGLYGIYVLSPLQVKIIKKADIIPFLHDTLLDRPDIMLGTGSNPDMIYAVLPDQNDVLVLMGLSLMLLHLSHGRMPKDGYQMEDLDDSFYYSLPQMGKVDRLYRLDLIALLRIIPISLILDKVKPFVGDGSVYKLISSFLNLPIIDDDGNHRSDISVGSMPLVGEITRVLFNIVLVDIFDREFPKRLQGVAFCRFSNEVFISTRGNDEVIFDDKAGYALLEELGLVGII</sequence>
<gene>
    <name evidence="1" type="ORF">OLEA9_A031378</name>
</gene>
<comment type="caution">
    <text evidence="1">The sequence shown here is derived from an EMBL/GenBank/DDBJ whole genome shotgun (WGS) entry which is preliminary data.</text>
</comment>